<dbReference type="GeneID" id="115265614"/>
<accession>A0ABM1YGC6</accession>
<evidence type="ECO:0000313" key="2">
    <source>
        <dbReference type="Proteomes" id="UP000069940"/>
    </source>
</evidence>
<organism evidence="1 2">
    <name type="scientific">Aedes albopictus</name>
    <name type="common">Asian tiger mosquito</name>
    <name type="synonym">Stegomyia albopicta</name>
    <dbReference type="NCBI Taxonomy" id="7160"/>
    <lineage>
        <taxon>Eukaryota</taxon>
        <taxon>Metazoa</taxon>
        <taxon>Ecdysozoa</taxon>
        <taxon>Arthropoda</taxon>
        <taxon>Hexapoda</taxon>
        <taxon>Insecta</taxon>
        <taxon>Pterygota</taxon>
        <taxon>Neoptera</taxon>
        <taxon>Endopterygota</taxon>
        <taxon>Diptera</taxon>
        <taxon>Nematocera</taxon>
        <taxon>Culicoidea</taxon>
        <taxon>Culicidae</taxon>
        <taxon>Culicinae</taxon>
        <taxon>Aedini</taxon>
        <taxon>Aedes</taxon>
        <taxon>Stegomyia</taxon>
    </lineage>
</organism>
<evidence type="ECO:0008006" key="3">
    <source>
        <dbReference type="Google" id="ProtNLM"/>
    </source>
</evidence>
<keyword evidence="2" id="KW-1185">Reference proteome</keyword>
<dbReference type="Proteomes" id="UP000069940">
    <property type="component" value="Unassembled WGS sequence"/>
</dbReference>
<name>A0ABM1YGC6_AEDAL</name>
<dbReference type="RefSeq" id="XP_062715897.1">
    <property type="nucleotide sequence ID" value="XM_062859913.1"/>
</dbReference>
<dbReference type="EnsemblMetazoa" id="AALFPA23_008865.R12130">
    <property type="protein sequence ID" value="AALFPA23_008865.P12130"/>
    <property type="gene ID" value="AALFPA23_008865"/>
</dbReference>
<proteinExistence type="predicted"/>
<sequence>MIFIKYCFVVASALCVIPSTLGLPIFWFPWNYLLPPTSTSSSGNTATSTSSSSATTLRPIMANIAIGNRQNTSAMIDNGTVINGLTITRGRRDVPLATLPDDLPRAGRSDSFIQVGNQVIRLPQGNVANLTINIVDGVPYVFGNAPVEVPTAESDAGMPGILSRIGNFFGGLLGRNPSVN</sequence>
<evidence type="ECO:0000313" key="1">
    <source>
        <dbReference type="EnsemblMetazoa" id="AALFPA23_008865.P12130"/>
    </source>
</evidence>
<protein>
    <recommendedName>
        <fullName evidence="3">Secreted protein</fullName>
    </recommendedName>
</protein>
<reference evidence="2" key="1">
    <citation type="journal article" date="2015" name="Proc. Natl. Acad. Sci. U.S.A.">
        <title>Genome sequence of the Asian Tiger mosquito, Aedes albopictus, reveals insights into its biology, genetics, and evolution.</title>
        <authorList>
            <person name="Chen X.G."/>
            <person name="Jiang X."/>
            <person name="Gu J."/>
            <person name="Xu M."/>
            <person name="Wu Y."/>
            <person name="Deng Y."/>
            <person name="Zhang C."/>
            <person name="Bonizzoni M."/>
            <person name="Dermauw W."/>
            <person name="Vontas J."/>
            <person name="Armbruster P."/>
            <person name="Huang X."/>
            <person name="Yang Y."/>
            <person name="Zhang H."/>
            <person name="He W."/>
            <person name="Peng H."/>
            <person name="Liu Y."/>
            <person name="Wu K."/>
            <person name="Chen J."/>
            <person name="Lirakis M."/>
            <person name="Topalis P."/>
            <person name="Van Leeuwen T."/>
            <person name="Hall A.B."/>
            <person name="Jiang X."/>
            <person name="Thorpe C."/>
            <person name="Mueller R.L."/>
            <person name="Sun C."/>
            <person name="Waterhouse R.M."/>
            <person name="Yan G."/>
            <person name="Tu Z.J."/>
            <person name="Fang X."/>
            <person name="James A.A."/>
        </authorList>
    </citation>
    <scope>NUCLEOTIDE SEQUENCE [LARGE SCALE GENOMIC DNA]</scope>
    <source>
        <strain evidence="2">Foshan</strain>
    </source>
</reference>
<reference evidence="1" key="2">
    <citation type="submission" date="2025-05" db="UniProtKB">
        <authorList>
            <consortium name="EnsemblMetazoa"/>
        </authorList>
    </citation>
    <scope>IDENTIFICATION</scope>
    <source>
        <strain evidence="1">Foshan</strain>
    </source>
</reference>